<feature type="region of interest" description="Disordered" evidence="1">
    <location>
        <begin position="476"/>
        <end position="568"/>
    </location>
</feature>
<proteinExistence type="predicted"/>
<evidence type="ECO:0000256" key="1">
    <source>
        <dbReference type="SAM" id="MobiDB-lite"/>
    </source>
</evidence>
<feature type="region of interest" description="Disordered" evidence="1">
    <location>
        <begin position="96"/>
        <end position="154"/>
    </location>
</feature>
<feature type="domain" description="C2H2-type" evidence="2">
    <location>
        <begin position="200"/>
        <end position="223"/>
    </location>
</feature>
<dbReference type="RefSeq" id="XP_033677390.1">
    <property type="nucleotide sequence ID" value="XM_033820119.1"/>
</dbReference>
<dbReference type="Proteomes" id="UP000800094">
    <property type="component" value="Unassembled WGS sequence"/>
</dbReference>
<accession>A0A6A6HWC2</accession>
<evidence type="ECO:0000313" key="4">
    <source>
        <dbReference type="Proteomes" id="UP000800094"/>
    </source>
</evidence>
<feature type="compositionally biased region" description="Polar residues" evidence="1">
    <location>
        <begin position="126"/>
        <end position="143"/>
    </location>
</feature>
<protein>
    <recommendedName>
        <fullName evidence="2">C2H2-type domain-containing protein</fullName>
    </recommendedName>
</protein>
<dbReference type="GeneID" id="54573449"/>
<dbReference type="EMBL" id="ML987208">
    <property type="protein sequence ID" value="KAF2242386.1"/>
    <property type="molecule type" value="Genomic_DNA"/>
</dbReference>
<dbReference type="InterPro" id="IPR013087">
    <property type="entry name" value="Znf_C2H2_type"/>
</dbReference>
<evidence type="ECO:0000313" key="3">
    <source>
        <dbReference type="EMBL" id="KAF2242386.1"/>
    </source>
</evidence>
<dbReference type="OrthoDB" id="3758860at2759"/>
<feature type="region of interest" description="Disordered" evidence="1">
    <location>
        <begin position="56"/>
        <end position="76"/>
    </location>
</feature>
<organism evidence="3 4">
    <name type="scientific">Trematosphaeria pertusa</name>
    <dbReference type="NCBI Taxonomy" id="390896"/>
    <lineage>
        <taxon>Eukaryota</taxon>
        <taxon>Fungi</taxon>
        <taxon>Dikarya</taxon>
        <taxon>Ascomycota</taxon>
        <taxon>Pezizomycotina</taxon>
        <taxon>Dothideomycetes</taxon>
        <taxon>Pleosporomycetidae</taxon>
        <taxon>Pleosporales</taxon>
        <taxon>Massarineae</taxon>
        <taxon>Trematosphaeriaceae</taxon>
        <taxon>Trematosphaeria</taxon>
    </lineage>
</organism>
<dbReference type="AlphaFoldDB" id="A0A6A6HWC2"/>
<reference evidence="3" key="1">
    <citation type="journal article" date="2020" name="Stud. Mycol.">
        <title>101 Dothideomycetes genomes: a test case for predicting lifestyles and emergence of pathogens.</title>
        <authorList>
            <person name="Haridas S."/>
            <person name="Albert R."/>
            <person name="Binder M."/>
            <person name="Bloem J."/>
            <person name="Labutti K."/>
            <person name="Salamov A."/>
            <person name="Andreopoulos B."/>
            <person name="Baker S."/>
            <person name="Barry K."/>
            <person name="Bills G."/>
            <person name="Bluhm B."/>
            <person name="Cannon C."/>
            <person name="Castanera R."/>
            <person name="Culley D."/>
            <person name="Daum C."/>
            <person name="Ezra D."/>
            <person name="Gonzalez J."/>
            <person name="Henrissat B."/>
            <person name="Kuo A."/>
            <person name="Liang C."/>
            <person name="Lipzen A."/>
            <person name="Lutzoni F."/>
            <person name="Magnuson J."/>
            <person name="Mondo S."/>
            <person name="Nolan M."/>
            <person name="Ohm R."/>
            <person name="Pangilinan J."/>
            <person name="Park H.-J."/>
            <person name="Ramirez L."/>
            <person name="Alfaro M."/>
            <person name="Sun H."/>
            <person name="Tritt A."/>
            <person name="Yoshinaga Y."/>
            <person name="Zwiers L.-H."/>
            <person name="Turgeon B."/>
            <person name="Goodwin S."/>
            <person name="Spatafora J."/>
            <person name="Crous P."/>
            <person name="Grigoriev I."/>
        </authorList>
    </citation>
    <scope>NUCLEOTIDE SEQUENCE</scope>
    <source>
        <strain evidence="3">CBS 122368</strain>
    </source>
</reference>
<name>A0A6A6HWC2_9PLEO</name>
<keyword evidence="4" id="KW-1185">Reference proteome</keyword>
<gene>
    <name evidence="3" type="ORF">BU26DRAFT_160134</name>
</gene>
<sequence length="568" mass="63517">MENSGLPDLVANLNRSQLHELHHLVVQALSRHEHSEFADDIQATFGDSSIEFDRSTFSSSAPTLHQSGRSTPQAGSITSENIIGLDQSVIYAPGVQNTGRSPVRLARPDDTGSWIALPGENRHQQLHSASRPDNSRGSGQSHAPVTYNPNPPRNAANVSTEPIFFCTFCAEEGERKTCKTKQDWKRHEQDFHETGNAWLCQVAECSAIFYCGGDFKKHFDKQHGGQGKLGENKKIQQRQLVYGCGFETCRKINFNWKSHCDHVAEDMREGQTEWNYTRTIRNLLRYPTLSGPWKSTYSRLSPQVGILHSQLTWDPKTTREMREQLEYHNFEPDLASFLERLFWRGCPEELSRAFAASALPQPSYSLPPLPADASSNIQGPPATFGDSMQYDMIDPSLDLASTIALNHTGEARVEAPTYPYRSRNSVIMVDAPPPSGAVVPNSAQDQEMQVTASSGRDRPTWQEFVLYDLPTYAADTPTYAANTTPPLEPPVTDESNSPGTHSRERSGPRRKLMRKSKEWLTSKRSQHFHTMDHPDLPPNMQLPGSLPRKPSSNSPPAAGTDRLYSYQS</sequence>
<evidence type="ECO:0000259" key="2">
    <source>
        <dbReference type="PROSITE" id="PS00028"/>
    </source>
</evidence>
<feature type="compositionally biased region" description="Low complexity" evidence="1">
    <location>
        <begin position="476"/>
        <end position="485"/>
    </location>
</feature>
<dbReference type="PROSITE" id="PS00028">
    <property type="entry name" value="ZINC_FINGER_C2H2_1"/>
    <property type="match status" value="1"/>
</dbReference>